<dbReference type="InterPro" id="IPR025478">
    <property type="entry name" value="COP23"/>
</dbReference>
<dbReference type="Pfam" id="PF14218">
    <property type="entry name" value="COP23"/>
    <property type="match status" value="1"/>
</dbReference>
<dbReference type="KEGG" id="ter:Tery_0855"/>
<reference evidence="1" key="1">
    <citation type="submission" date="2006-06" db="EMBL/GenBank/DDBJ databases">
        <title>Complete sequence of Trichodesmium erythraeum IMS101.</title>
        <authorList>
            <consortium name="US DOE Joint Genome Institute"/>
            <person name="Copeland A."/>
            <person name="Lucas S."/>
            <person name="Lapidus A."/>
            <person name="Barry K."/>
            <person name="Detter J.C."/>
            <person name="Glavina del Rio T."/>
            <person name="Hammon N."/>
            <person name="Israni S."/>
            <person name="Dalin E."/>
            <person name="Tice H."/>
            <person name="Pitluck S."/>
            <person name="Kiss H."/>
            <person name="Munk A.C."/>
            <person name="Brettin T."/>
            <person name="Bruce D."/>
            <person name="Han C."/>
            <person name="Tapia R."/>
            <person name="Gilna P."/>
            <person name="Schmutz J."/>
            <person name="Larimer F."/>
            <person name="Land M."/>
            <person name="Hauser L."/>
            <person name="Kyrpides N."/>
            <person name="Kim E."/>
            <person name="Richardson P."/>
        </authorList>
    </citation>
    <scope>NUCLEOTIDE SEQUENCE [LARGE SCALE GENOMIC DNA]</scope>
    <source>
        <strain evidence="1">IMS101</strain>
    </source>
</reference>
<evidence type="ECO:0000313" key="1">
    <source>
        <dbReference type="EMBL" id="ABG50263.1"/>
    </source>
</evidence>
<dbReference type="AlphaFoldDB" id="Q117R1"/>
<dbReference type="eggNOG" id="COG2335">
    <property type="taxonomic scope" value="Bacteria"/>
</dbReference>
<dbReference type="RefSeq" id="WP_011610654.1">
    <property type="nucleotide sequence ID" value="NC_008312.1"/>
</dbReference>
<dbReference type="EMBL" id="CP000393">
    <property type="protein sequence ID" value="ABG50263.1"/>
    <property type="molecule type" value="Genomic_DNA"/>
</dbReference>
<accession>Q117R1</accession>
<gene>
    <name evidence="1" type="ordered locus">Tery_0855</name>
</gene>
<organism evidence="1">
    <name type="scientific">Trichodesmium erythraeum (strain IMS101)</name>
    <dbReference type="NCBI Taxonomy" id="203124"/>
    <lineage>
        <taxon>Bacteria</taxon>
        <taxon>Bacillati</taxon>
        <taxon>Cyanobacteriota</taxon>
        <taxon>Cyanophyceae</taxon>
        <taxon>Oscillatoriophycideae</taxon>
        <taxon>Oscillatoriales</taxon>
        <taxon>Microcoleaceae</taxon>
        <taxon>Trichodesmium</taxon>
    </lineage>
</organism>
<dbReference type="HOGENOM" id="CLU_1183946_0_0_3"/>
<name>Q117R1_TRIEI</name>
<sequence length="206" mass="23855">MITAITPFIKSESEPSTTPIPTPSSMVKEVSSLESRIRFFCGTGEYRGKNIPAIIVENTQLNEEIIVILWKLDNYYFGKKYPPKKRCEMVSQRFQNIYDRGGLKYIVPTLETWVPNQEIPVVCGVKQIMTSCNNEDLLFTLQSNDDPNLVVQDLMNCRNFPRKNPPILRGEEPPNTFAEGKRVYYDFSNVLNRWQLEEYSQEKPAF</sequence>
<proteinExistence type="predicted"/>
<dbReference type="STRING" id="203124.Tery_0855"/>
<protein>
    <submittedName>
        <fullName evidence="1">Uncharacterized protein</fullName>
    </submittedName>
</protein>